<sequence length="125" mass="14329">MSRQDEARAFHYAVYEAVQLIPQGRITTYGHIAKLIYKPRNSRQVGQALKFLPREGQEHEYPYSTANVPWWRVVSSAGVISPREGGAVQLQADLLRQEGVEVDGNNKLKLSEFGWFPETEFDEYD</sequence>
<evidence type="ECO:0000256" key="4">
    <source>
        <dbReference type="ARBA" id="ARBA00033095"/>
    </source>
</evidence>
<name>A0A1E3P7N3_WICAA</name>
<dbReference type="EMBL" id="KV454209">
    <property type="protein sequence ID" value="ODQ61403.1"/>
    <property type="molecule type" value="Genomic_DNA"/>
</dbReference>
<dbReference type="GO" id="GO:0070911">
    <property type="term" value="P:global genome nucleotide-excision repair"/>
    <property type="evidence" value="ECO:0007669"/>
    <property type="project" value="EnsemblFungi"/>
</dbReference>
<dbReference type="GO" id="GO:0006283">
    <property type="term" value="P:transcription-coupled nucleotide-excision repair"/>
    <property type="evidence" value="ECO:0007669"/>
    <property type="project" value="EnsemblFungi"/>
</dbReference>
<dbReference type="OrthoDB" id="2548197at2759"/>
<evidence type="ECO:0000256" key="3">
    <source>
        <dbReference type="ARBA" id="ARBA00031621"/>
    </source>
</evidence>
<keyword evidence="1" id="KW-0227">DNA damage</keyword>
<evidence type="ECO:0000313" key="7">
    <source>
        <dbReference type="Proteomes" id="UP000094112"/>
    </source>
</evidence>
<dbReference type="Gene3D" id="1.10.10.10">
    <property type="entry name" value="Winged helix-like DNA-binding domain superfamily/Winged helix DNA-binding domain"/>
    <property type="match status" value="1"/>
</dbReference>
<accession>A0A1E3P7N3</accession>
<proteinExistence type="predicted"/>
<dbReference type="GO" id="GO:0003824">
    <property type="term" value="F:catalytic activity"/>
    <property type="evidence" value="ECO:0007669"/>
    <property type="project" value="InterPro"/>
</dbReference>
<dbReference type="RefSeq" id="XP_019040610.1">
    <property type="nucleotide sequence ID" value="XM_019181613.1"/>
</dbReference>
<evidence type="ECO:0000256" key="2">
    <source>
        <dbReference type="ARBA" id="ARBA00030795"/>
    </source>
</evidence>
<dbReference type="SUPFAM" id="SSF46767">
    <property type="entry name" value="Methylated DNA-protein cysteine methyltransferase, C-terminal domain"/>
    <property type="match status" value="1"/>
</dbReference>
<evidence type="ECO:0000259" key="5">
    <source>
        <dbReference type="Pfam" id="PF01035"/>
    </source>
</evidence>
<dbReference type="PANTHER" id="PTHR42942:SF1">
    <property type="entry name" value="ALKYLTRANSFERASE-LIKE PROTEIN 1"/>
    <property type="match status" value="1"/>
</dbReference>
<evidence type="ECO:0000256" key="1">
    <source>
        <dbReference type="ARBA" id="ARBA00022763"/>
    </source>
</evidence>
<dbReference type="InterPro" id="IPR052520">
    <property type="entry name" value="ATL_DNA_repair"/>
</dbReference>
<dbReference type="PANTHER" id="PTHR42942">
    <property type="entry name" value="6-O-METHYLGUANINE DNA METHYLTRANSFERASE"/>
    <property type="match status" value="1"/>
</dbReference>
<dbReference type="InterPro" id="IPR036388">
    <property type="entry name" value="WH-like_DNA-bd_sf"/>
</dbReference>
<dbReference type="Pfam" id="PF01035">
    <property type="entry name" value="DNA_binding_1"/>
    <property type="match status" value="1"/>
</dbReference>
<dbReference type="InterPro" id="IPR036217">
    <property type="entry name" value="MethylDNA_cys_MeTrfase_DNAb"/>
</dbReference>
<dbReference type="STRING" id="683960.A0A1E3P7N3"/>
<protein>
    <recommendedName>
        <fullName evidence="2">6-O-methylguanine-DNA methyltransferase</fullName>
    </recommendedName>
    <alternativeName>
        <fullName evidence="4">DNA repair MTase</fullName>
    </alternativeName>
    <alternativeName>
        <fullName evidence="3">O-6-methylguanine-DNA-alkyltransferase</fullName>
    </alternativeName>
</protein>
<dbReference type="GO" id="GO:0032132">
    <property type="term" value="F:O6-alkylguanine-DNA binding"/>
    <property type="evidence" value="ECO:0007669"/>
    <property type="project" value="EnsemblFungi"/>
</dbReference>
<dbReference type="CDD" id="cd06445">
    <property type="entry name" value="ATase"/>
    <property type="match status" value="1"/>
</dbReference>
<dbReference type="GeneID" id="30198859"/>
<reference evidence="6 7" key="1">
    <citation type="journal article" date="2016" name="Proc. Natl. Acad. Sci. U.S.A.">
        <title>Comparative genomics of biotechnologically important yeasts.</title>
        <authorList>
            <person name="Riley R."/>
            <person name="Haridas S."/>
            <person name="Wolfe K.H."/>
            <person name="Lopes M.R."/>
            <person name="Hittinger C.T."/>
            <person name="Goeker M."/>
            <person name="Salamov A.A."/>
            <person name="Wisecaver J.H."/>
            <person name="Long T.M."/>
            <person name="Calvey C.H."/>
            <person name="Aerts A.L."/>
            <person name="Barry K.W."/>
            <person name="Choi C."/>
            <person name="Clum A."/>
            <person name="Coughlan A.Y."/>
            <person name="Deshpande S."/>
            <person name="Douglass A.P."/>
            <person name="Hanson S.J."/>
            <person name="Klenk H.-P."/>
            <person name="LaButti K.M."/>
            <person name="Lapidus A."/>
            <person name="Lindquist E.A."/>
            <person name="Lipzen A.M."/>
            <person name="Meier-Kolthoff J.P."/>
            <person name="Ohm R.A."/>
            <person name="Otillar R.P."/>
            <person name="Pangilinan J.L."/>
            <person name="Peng Y."/>
            <person name="Rokas A."/>
            <person name="Rosa C.A."/>
            <person name="Scheuner C."/>
            <person name="Sibirny A.A."/>
            <person name="Slot J.C."/>
            <person name="Stielow J.B."/>
            <person name="Sun H."/>
            <person name="Kurtzman C.P."/>
            <person name="Blackwell M."/>
            <person name="Grigoriev I.V."/>
            <person name="Jeffries T.W."/>
        </authorList>
    </citation>
    <scope>NUCLEOTIDE SEQUENCE [LARGE SCALE GENOMIC DNA]</scope>
    <source>
        <strain evidence="7">ATCC 58044 / CBS 1984 / NCYC 433 / NRRL Y-366-8</strain>
    </source>
</reference>
<dbReference type="AlphaFoldDB" id="A0A1E3P7N3"/>
<dbReference type="Proteomes" id="UP000094112">
    <property type="component" value="Unassembled WGS sequence"/>
</dbReference>
<feature type="domain" description="Methylated-DNA-[protein]-cysteine S-methyltransferase DNA binding" evidence="5">
    <location>
        <begin position="10"/>
        <end position="100"/>
    </location>
</feature>
<keyword evidence="7" id="KW-1185">Reference proteome</keyword>
<evidence type="ECO:0000313" key="6">
    <source>
        <dbReference type="EMBL" id="ODQ61403.1"/>
    </source>
</evidence>
<organism evidence="6 7">
    <name type="scientific">Wickerhamomyces anomalus (strain ATCC 58044 / CBS 1984 / NCYC 433 / NRRL Y-366-8)</name>
    <name type="common">Yeast</name>
    <name type="synonym">Hansenula anomala</name>
    <dbReference type="NCBI Taxonomy" id="683960"/>
    <lineage>
        <taxon>Eukaryota</taxon>
        <taxon>Fungi</taxon>
        <taxon>Dikarya</taxon>
        <taxon>Ascomycota</taxon>
        <taxon>Saccharomycotina</taxon>
        <taxon>Saccharomycetes</taxon>
        <taxon>Phaffomycetales</taxon>
        <taxon>Wickerhamomycetaceae</taxon>
        <taxon>Wickerhamomyces</taxon>
    </lineage>
</organism>
<gene>
    <name evidence="6" type="ORF">WICANDRAFT_29485</name>
</gene>
<dbReference type="InterPro" id="IPR014048">
    <property type="entry name" value="MethylDNA_cys_MeTrfase_DNA-bd"/>
</dbReference>